<dbReference type="OrthoDB" id="983047at2"/>
<protein>
    <recommendedName>
        <fullName evidence="3">Preprotein translocase subunit SecB</fullName>
    </recommendedName>
</protein>
<name>A0A2M9A3M3_9BACT</name>
<dbReference type="EMBL" id="PGEX01000001">
    <property type="protein sequence ID" value="PJJ40227.1"/>
    <property type="molecule type" value="Genomic_DNA"/>
</dbReference>
<reference evidence="1 2" key="1">
    <citation type="submission" date="2017-11" db="EMBL/GenBank/DDBJ databases">
        <title>Animal gut microbial communities from fecal samples from Wisconsin, USA.</title>
        <authorList>
            <person name="Neumann A."/>
        </authorList>
    </citation>
    <scope>NUCLEOTIDE SEQUENCE [LARGE SCALE GENOMIC DNA]</scope>
    <source>
        <strain evidence="1 2">UWS3</strain>
    </source>
</reference>
<dbReference type="Gene3D" id="3.10.420.10">
    <property type="entry name" value="SecB-like"/>
    <property type="match status" value="1"/>
</dbReference>
<proteinExistence type="predicted"/>
<dbReference type="InterPro" id="IPR035958">
    <property type="entry name" value="SecB-like_sf"/>
</dbReference>
<evidence type="ECO:0008006" key="3">
    <source>
        <dbReference type="Google" id="ProtNLM"/>
    </source>
</evidence>
<dbReference type="AlphaFoldDB" id="A0A2M9A3M3"/>
<dbReference type="Proteomes" id="UP000231134">
    <property type="component" value="Unassembled WGS sequence"/>
</dbReference>
<evidence type="ECO:0000313" key="1">
    <source>
        <dbReference type="EMBL" id="PJJ40227.1"/>
    </source>
</evidence>
<evidence type="ECO:0000313" key="2">
    <source>
        <dbReference type="Proteomes" id="UP000231134"/>
    </source>
</evidence>
<accession>A0A2M9A3M3</accession>
<keyword evidence="2" id="KW-1185">Reference proteome</keyword>
<dbReference type="RefSeq" id="WP_100424339.1">
    <property type="nucleotide sequence ID" value="NZ_PGEX01000001.1"/>
</dbReference>
<sequence>MEAQAPAFSLKRYWFDDIVLTSKGFVPNENIRVDFGPKCIFSKSSHSAILEVTFTASTGSVEKPFFRVKCCGEYVFGESVKTVSDIPDFFYANGIAIIYPYLRAYVSLVSQQANFGCAIILPLSNLSGIKDFVKKNTTEID</sequence>
<comment type="caution">
    <text evidence="1">The sequence shown here is derived from an EMBL/GenBank/DDBJ whole genome shotgun (WGS) entry which is preliminary data.</text>
</comment>
<gene>
    <name evidence="1" type="ORF">BGX16_0140</name>
</gene>
<organism evidence="1 2">
    <name type="scientific">Hallerella succinigenes</name>
    <dbReference type="NCBI Taxonomy" id="1896222"/>
    <lineage>
        <taxon>Bacteria</taxon>
        <taxon>Pseudomonadati</taxon>
        <taxon>Fibrobacterota</taxon>
        <taxon>Fibrobacteria</taxon>
        <taxon>Fibrobacterales</taxon>
        <taxon>Fibrobacteraceae</taxon>
        <taxon>Hallerella</taxon>
    </lineage>
</organism>
<dbReference type="SUPFAM" id="SSF54611">
    <property type="entry name" value="SecB-like"/>
    <property type="match status" value="1"/>
</dbReference>